<protein>
    <recommendedName>
        <fullName evidence="4">No apical meristem-associated C-terminal domain-containing protein</fullName>
    </recommendedName>
</protein>
<dbReference type="OMA" id="RIEGSCC"/>
<dbReference type="EnsemblPlants" id="OB07G18580.1">
    <property type="protein sequence ID" value="OB07G18580.1"/>
    <property type="gene ID" value="OB07G18580"/>
</dbReference>
<dbReference type="Proteomes" id="UP000006038">
    <property type="component" value="Chromosome 7"/>
</dbReference>
<sequence length="177" mass="20034">MMKDGTKALNFIPVPNHPPRIPEPSSVSDGQDHAAEMRRIEGSCCWQSFCGNEQIFQSPSASTLKIRPKAKDERNGKRKSSEGISAINEKLEKFIEARQMATIDREKMADLQESLANKKLETAKLAHKTAREKTKCKMLEMYKELLFASTSQLSEEALAEREKALESMRLSLFNKDD</sequence>
<proteinExistence type="predicted"/>
<evidence type="ECO:0008006" key="4">
    <source>
        <dbReference type="Google" id="ProtNLM"/>
    </source>
</evidence>
<organism evidence="2">
    <name type="scientific">Oryza brachyantha</name>
    <name type="common">malo sina</name>
    <dbReference type="NCBI Taxonomy" id="4533"/>
    <lineage>
        <taxon>Eukaryota</taxon>
        <taxon>Viridiplantae</taxon>
        <taxon>Streptophyta</taxon>
        <taxon>Embryophyta</taxon>
        <taxon>Tracheophyta</taxon>
        <taxon>Spermatophyta</taxon>
        <taxon>Magnoliopsida</taxon>
        <taxon>Liliopsida</taxon>
        <taxon>Poales</taxon>
        <taxon>Poaceae</taxon>
        <taxon>BOP clade</taxon>
        <taxon>Oryzoideae</taxon>
        <taxon>Oryzeae</taxon>
        <taxon>Oryzinae</taxon>
        <taxon>Oryza</taxon>
    </lineage>
</organism>
<evidence type="ECO:0000313" key="2">
    <source>
        <dbReference type="EnsemblPlants" id="OB07G18580.1"/>
    </source>
</evidence>
<accession>J3MKC6</accession>
<evidence type="ECO:0000256" key="1">
    <source>
        <dbReference type="SAM" id="MobiDB-lite"/>
    </source>
</evidence>
<keyword evidence="3" id="KW-1185">Reference proteome</keyword>
<dbReference type="PANTHER" id="PTHR45224:SF5">
    <property type="entry name" value="OS02G0311800 PROTEIN"/>
    <property type="match status" value="1"/>
</dbReference>
<name>J3MKC6_ORYBR</name>
<reference evidence="2" key="1">
    <citation type="journal article" date="2013" name="Nat. Commun.">
        <title>Whole-genome sequencing of Oryza brachyantha reveals mechanisms underlying Oryza genome evolution.</title>
        <authorList>
            <person name="Chen J."/>
            <person name="Huang Q."/>
            <person name="Gao D."/>
            <person name="Wang J."/>
            <person name="Lang Y."/>
            <person name="Liu T."/>
            <person name="Li B."/>
            <person name="Bai Z."/>
            <person name="Luis Goicoechea J."/>
            <person name="Liang C."/>
            <person name="Chen C."/>
            <person name="Zhang W."/>
            <person name="Sun S."/>
            <person name="Liao Y."/>
            <person name="Zhang X."/>
            <person name="Yang L."/>
            <person name="Song C."/>
            <person name="Wang M."/>
            <person name="Shi J."/>
            <person name="Liu G."/>
            <person name="Liu J."/>
            <person name="Zhou H."/>
            <person name="Zhou W."/>
            <person name="Yu Q."/>
            <person name="An N."/>
            <person name="Chen Y."/>
            <person name="Cai Q."/>
            <person name="Wang B."/>
            <person name="Liu B."/>
            <person name="Min J."/>
            <person name="Huang Y."/>
            <person name="Wu H."/>
            <person name="Li Z."/>
            <person name="Zhang Y."/>
            <person name="Yin Y."/>
            <person name="Song W."/>
            <person name="Jiang J."/>
            <person name="Jackson S.A."/>
            <person name="Wing R.A."/>
            <person name="Wang J."/>
            <person name="Chen M."/>
        </authorList>
    </citation>
    <scope>NUCLEOTIDE SEQUENCE [LARGE SCALE GENOMIC DNA]</scope>
    <source>
        <strain evidence="2">cv. IRGC 101232</strain>
    </source>
</reference>
<feature type="region of interest" description="Disordered" evidence="1">
    <location>
        <begin position="60"/>
        <end position="84"/>
    </location>
</feature>
<dbReference type="PANTHER" id="PTHR45224">
    <property type="entry name" value="OS01G0527900 PROTEIN-RELATED"/>
    <property type="match status" value="1"/>
</dbReference>
<dbReference type="Gramene" id="OB07G18580.1">
    <property type="protein sequence ID" value="OB07G18580.1"/>
    <property type="gene ID" value="OB07G18580"/>
</dbReference>
<dbReference type="HOGENOM" id="CLU_1520150_0_0_1"/>
<feature type="region of interest" description="Disordered" evidence="1">
    <location>
        <begin position="1"/>
        <end position="33"/>
    </location>
</feature>
<reference evidence="2" key="2">
    <citation type="submission" date="2013-04" db="UniProtKB">
        <authorList>
            <consortium name="EnsemblPlants"/>
        </authorList>
    </citation>
    <scope>IDENTIFICATION</scope>
</reference>
<feature type="compositionally biased region" description="Basic and acidic residues" evidence="1">
    <location>
        <begin position="69"/>
        <end position="81"/>
    </location>
</feature>
<dbReference type="AlphaFoldDB" id="J3MKC6"/>
<evidence type="ECO:0000313" key="3">
    <source>
        <dbReference type="Proteomes" id="UP000006038"/>
    </source>
</evidence>